<sequence>MPASSEFQADSPPDPKSAVTQGPAGFCRDCLHPVEGTERRCRQCGGPRLLRHPELPSLSIAHVDCDAFFAAVEKRDDPSLRDKPLIIGGGKRGVVSTACYIARIRGVRSAMPMFKALEACPDAVVIKPNGAKYAAVGREVRALMMELTPLVEPLSIDEAFLDLTGTMRLHKAIPALALARFARRVENEIGITVSVGLSYNKFLAKIASDLDKPRGFAVVGKAEARDFLGRQPISLIWGVGKAAQARLAADGLRSIGQLQDMEEATLAKRYGAMGLKLARLSRGEDNRSISPDSKRKSVSAETTFETDLARLSDLRPIIRELSEKVARHLKSHGVGGWTVTLKLKTRDFKIRTRSQRLHDPTQLADRLFTAADALLRRETDGTQYRLIGVGLSDLVDPRLCDPGDLADPGASRRAAAERAVDTLREKFGRTVVETGLVFESHKPGKTD</sequence>
<proteinExistence type="inferred from homology"/>
<dbReference type="FunFam" id="3.30.1490.100:FF:000004">
    <property type="entry name" value="DNA polymerase IV"/>
    <property type="match status" value="1"/>
</dbReference>
<evidence type="ECO:0000259" key="19">
    <source>
        <dbReference type="PROSITE" id="PS50173"/>
    </source>
</evidence>
<keyword evidence="8 17" id="KW-0235">DNA replication</keyword>
<keyword evidence="14 17" id="KW-0234">DNA repair</keyword>
<feature type="site" description="Substrate discrimination" evidence="17">
    <location>
        <position position="69"/>
    </location>
</feature>
<evidence type="ECO:0000256" key="14">
    <source>
        <dbReference type="ARBA" id="ARBA00023204"/>
    </source>
</evidence>
<evidence type="ECO:0000256" key="9">
    <source>
        <dbReference type="ARBA" id="ARBA00022723"/>
    </source>
</evidence>
<dbReference type="GO" id="GO:0006261">
    <property type="term" value="P:DNA-templated DNA replication"/>
    <property type="evidence" value="ECO:0007669"/>
    <property type="project" value="UniProtKB-UniRule"/>
</dbReference>
<dbReference type="OrthoDB" id="9808813at2"/>
<evidence type="ECO:0000256" key="2">
    <source>
        <dbReference type="ARBA" id="ARBA00010945"/>
    </source>
</evidence>
<dbReference type="InterPro" id="IPR050116">
    <property type="entry name" value="DNA_polymerase-Y"/>
</dbReference>
<keyword evidence="7 17" id="KW-0548">Nucleotidyltransferase</keyword>
<keyword evidence="12 17" id="KW-0239">DNA-directed DNA polymerase</keyword>
<evidence type="ECO:0000256" key="11">
    <source>
        <dbReference type="ARBA" id="ARBA00022842"/>
    </source>
</evidence>
<comment type="similarity">
    <text evidence="2 17">Belongs to the DNA polymerase type-Y family.</text>
</comment>
<evidence type="ECO:0000256" key="5">
    <source>
        <dbReference type="ARBA" id="ARBA00022490"/>
    </source>
</evidence>
<dbReference type="Proteomes" id="UP000223606">
    <property type="component" value="Chromosome 1"/>
</dbReference>
<dbReference type="HAMAP" id="MF_01113">
    <property type="entry name" value="DNApol_IV"/>
    <property type="match status" value="1"/>
</dbReference>
<feature type="region of interest" description="Disordered" evidence="18">
    <location>
        <begin position="1"/>
        <end position="21"/>
    </location>
</feature>
<keyword evidence="6 17" id="KW-0808">Transferase</keyword>
<reference evidence="21" key="1">
    <citation type="submission" date="2017-09" db="EMBL/GenBank/DDBJ databases">
        <title>Genome sequence of Nannocystis excedens DSM 71.</title>
        <authorList>
            <person name="Blom J."/>
        </authorList>
    </citation>
    <scope>NUCLEOTIDE SEQUENCE [LARGE SCALE GENOMIC DNA]</scope>
    <source>
        <strain evidence="21">type strain: E19</strain>
    </source>
</reference>
<dbReference type="KEGG" id="hdi:HDIA_2472"/>
<keyword evidence="10 17" id="KW-0227">DNA damage</keyword>
<comment type="subcellular location">
    <subcellularLocation>
        <location evidence="1 17">Cytoplasm</location>
    </subcellularLocation>
</comment>
<dbReference type="EMBL" id="LT960614">
    <property type="protein sequence ID" value="SON56013.1"/>
    <property type="molecule type" value="Genomic_DNA"/>
</dbReference>
<name>A0A2C9D6Y8_9HYPH</name>
<dbReference type="InterPro" id="IPR043502">
    <property type="entry name" value="DNA/RNA_pol_sf"/>
</dbReference>
<protein>
    <recommendedName>
        <fullName evidence="17">DNA polymerase IV</fullName>
        <shortName evidence="17">Pol IV</shortName>
        <ecNumber evidence="17">2.7.7.7</ecNumber>
    </recommendedName>
</protein>
<comment type="function">
    <text evidence="15 17">Poorly processive, error-prone DNA polymerase involved in untargeted mutagenesis. Copies undamaged DNA at stalled replication forks, which arise in vivo from mismatched or misaligned primer ends. These misaligned primers can be extended by PolIV. Exhibits no 3'-5' exonuclease (proofreading) activity. May be involved in translesional synthesis, in conjunction with the beta clamp from PolIII.</text>
</comment>
<keyword evidence="13 17" id="KW-0238">DNA-binding</keyword>
<dbReference type="GO" id="GO:0009432">
    <property type="term" value="P:SOS response"/>
    <property type="evidence" value="ECO:0007669"/>
    <property type="project" value="TreeGrafter"/>
</dbReference>
<dbReference type="Gene3D" id="3.40.1170.60">
    <property type="match status" value="1"/>
</dbReference>
<evidence type="ECO:0000256" key="18">
    <source>
        <dbReference type="SAM" id="MobiDB-lite"/>
    </source>
</evidence>
<comment type="catalytic activity">
    <reaction evidence="16 17">
        <text>DNA(n) + a 2'-deoxyribonucleoside 5'-triphosphate = DNA(n+1) + diphosphate</text>
        <dbReference type="Rhea" id="RHEA:22508"/>
        <dbReference type="Rhea" id="RHEA-COMP:17339"/>
        <dbReference type="Rhea" id="RHEA-COMP:17340"/>
        <dbReference type="ChEBI" id="CHEBI:33019"/>
        <dbReference type="ChEBI" id="CHEBI:61560"/>
        <dbReference type="ChEBI" id="CHEBI:173112"/>
        <dbReference type="EC" id="2.7.7.7"/>
    </reaction>
</comment>
<dbReference type="GO" id="GO:0000287">
    <property type="term" value="F:magnesium ion binding"/>
    <property type="evidence" value="ECO:0007669"/>
    <property type="project" value="UniProtKB-UniRule"/>
</dbReference>
<dbReference type="PANTHER" id="PTHR11076:SF33">
    <property type="entry name" value="DNA POLYMERASE KAPPA"/>
    <property type="match status" value="1"/>
</dbReference>
<dbReference type="GO" id="GO:0042276">
    <property type="term" value="P:error-prone translesion synthesis"/>
    <property type="evidence" value="ECO:0007669"/>
    <property type="project" value="TreeGrafter"/>
</dbReference>
<dbReference type="PROSITE" id="PS50173">
    <property type="entry name" value="UMUC"/>
    <property type="match status" value="1"/>
</dbReference>
<evidence type="ECO:0000256" key="16">
    <source>
        <dbReference type="ARBA" id="ARBA00049244"/>
    </source>
</evidence>
<evidence type="ECO:0000256" key="17">
    <source>
        <dbReference type="HAMAP-Rule" id="MF_01113"/>
    </source>
</evidence>
<dbReference type="Gene3D" id="1.10.150.20">
    <property type="entry name" value="5' to 3' exonuclease, C-terminal subdomain"/>
    <property type="match status" value="1"/>
</dbReference>
<dbReference type="GO" id="GO:0005829">
    <property type="term" value="C:cytosol"/>
    <property type="evidence" value="ECO:0007669"/>
    <property type="project" value="TreeGrafter"/>
</dbReference>
<dbReference type="CDD" id="cd03586">
    <property type="entry name" value="PolY_Pol_IV_kappa"/>
    <property type="match status" value="1"/>
</dbReference>
<dbReference type="FunFam" id="3.40.1170.60:FF:000001">
    <property type="entry name" value="DNA polymerase IV"/>
    <property type="match status" value="1"/>
</dbReference>
<keyword evidence="11 17" id="KW-0460">Magnesium</keyword>
<dbReference type="EC" id="2.7.7.7" evidence="17"/>
<dbReference type="Pfam" id="PF00817">
    <property type="entry name" value="IMS"/>
    <property type="match status" value="1"/>
</dbReference>
<dbReference type="SUPFAM" id="SSF100879">
    <property type="entry name" value="Lesion bypass DNA polymerase (Y-family), little finger domain"/>
    <property type="match status" value="1"/>
</dbReference>
<evidence type="ECO:0000256" key="3">
    <source>
        <dbReference type="ARBA" id="ARBA00011245"/>
    </source>
</evidence>
<dbReference type="GO" id="GO:0003887">
    <property type="term" value="F:DNA-directed DNA polymerase activity"/>
    <property type="evidence" value="ECO:0007669"/>
    <property type="project" value="UniProtKB-UniRule"/>
</dbReference>
<dbReference type="SUPFAM" id="SSF56672">
    <property type="entry name" value="DNA/RNA polymerases"/>
    <property type="match status" value="1"/>
</dbReference>
<dbReference type="InterPro" id="IPR017961">
    <property type="entry name" value="DNA_pol_Y-fam_little_finger"/>
</dbReference>
<keyword evidence="21" id="KW-1185">Reference proteome</keyword>
<dbReference type="GO" id="GO:0006281">
    <property type="term" value="P:DNA repair"/>
    <property type="evidence" value="ECO:0007669"/>
    <property type="project" value="UniProtKB-UniRule"/>
</dbReference>
<evidence type="ECO:0000256" key="12">
    <source>
        <dbReference type="ARBA" id="ARBA00022932"/>
    </source>
</evidence>
<evidence type="ECO:0000256" key="7">
    <source>
        <dbReference type="ARBA" id="ARBA00022695"/>
    </source>
</evidence>
<evidence type="ECO:0000256" key="13">
    <source>
        <dbReference type="ARBA" id="ARBA00023125"/>
    </source>
</evidence>
<comment type="subunit">
    <text evidence="3 17">Monomer.</text>
</comment>
<evidence type="ECO:0000256" key="8">
    <source>
        <dbReference type="ARBA" id="ARBA00022705"/>
    </source>
</evidence>
<keyword evidence="9 17" id="KW-0479">Metal-binding</keyword>
<dbReference type="AlphaFoldDB" id="A0A2C9D6Y8"/>
<keyword evidence="4 17" id="KW-0515">Mutator protein</keyword>
<dbReference type="Pfam" id="PF11799">
    <property type="entry name" value="IMS_C"/>
    <property type="match status" value="1"/>
</dbReference>
<evidence type="ECO:0000313" key="20">
    <source>
        <dbReference type="EMBL" id="SON56013.1"/>
    </source>
</evidence>
<feature type="binding site" evidence="17">
    <location>
        <position position="64"/>
    </location>
    <ligand>
        <name>Mg(2+)</name>
        <dbReference type="ChEBI" id="CHEBI:18420"/>
    </ligand>
</feature>
<evidence type="ECO:0000256" key="4">
    <source>
        <dbReference type="ARBA" id="ARBA00022457"/>
    </source>
</evidence>
<evidence type="ECO:0000256" key="6">
    <source>
        <dbReference type="ARBA" id="ARBA00022679"/>
    </source>
</evidence>
<evidence type="ECO:0000256" key="10">
    <source>
        <dbReference type="ARBA" id="ARBA00022763"/>
    </source>
</evidence>
<dbReference type="PANTHER" id="PTHR11076">
    <property type="entry name" value="DNA REPAIR POLYMERASE UMUC / TRANSFERASE FAMILY MEMBER"/>
    <property type="match status" value="1"/>
</dbReference>
<feature type="binding site" evidence="17">
    <location>
        <position position="157"/>
    </location>
    <ligand>
        <name>Mg(2+)</name>
        <dbReference type="ChEBI" id="CHEBI:18420"/>
    </ligand>
</feature>
<dbReference type="InterPro" id="IPR036775">
    <property type="entry name" value="DNA_pol_Y-fam_lit_finger_sf"/>
</dbReference>
<dbReference type="RefSeq" id="WP_099556443.1">
    <property type="nucleotide sequence ID" value="NZ_LT960614.1"/>
</dbReference>
<evidence type="ECO:0000256" key="1">
    <source>
        <dbReference type="ARBA" id="ARBA00004496"/>
    </source>
</evidence>
<dbReference type="Gene3D" id="3.30.70.270">
    <property type="match status" value="1"/>
</dbReference>
<dbReference type="Gene3D" id="3.30.1490.100">
    <property type="entry name" value="DNA polymerase, Y-family, little finger domain"/>
    <property type="match status" value="1"/>
</dbReference>
<feature type="domain" description="UmuC" evidence="19">
    <location>
        <begin position="60"/>
        <end position="240"/>
    </location>
</feature>
<feature type="active site" evidence="17">
    <location>
        <position position="158"/>
    </location>
</feature>
<dbReference type="NCBIfam" id="NF002751">
    <property type="entry name" value="PRK02794.1"/>
    <property type="match status" value="1"/>
</dbReference>
<gene>
    <name evidence="17 20" type="primary">dinB</name>
    <name evidence="20" type="ORF">HDIA_2472</name>
</gene>
<keyword evidence="5 17" id="KW-0963">Cytoplasm</keyword>
<evidence type="ECO:0000256" key="15">
    <source>
        <dbReference type="ARBA" id="ARBA00025589"/>
    </source>
</evidence>
<dbReference type="InterPro" id="IPR043128">
    <property type="entry name" value="Rev_trsase/Diguanyl_cyclase"/>
</dbReference>
<comment type="cofactor">
    <cofactor evidence="17">
        <name>Mg(2+)</name>
        <dbReference type="ChEBI" id="CHEBI:18420"/>
    </cofactor>
    <text evidence="17">Binds 2 magnesium ions per subunit.</text>
</comment>
<dbReference type="InterPro" id="IPR001126">
    <property type="entry name" value="UmuC"/>
</dbReference>
<dbReference type="NCBIfam" id="NF002677">
    <property type="entry name" value="PRK02406.1"/>
    <property type="match status" value="1"/>
</dbReference>
<evidence type="ECO:0000313" key="21">
    <source>
        <dbReference type="Proteomes" id="UP000223606"/>
    </source>
</evidence>
<dbReference type="InterPro" id="IPR022880">
    <property type="entry name" value="DNApol_IV"/>
</dbReference>
<accession>A0A2C9D6Y8</accession>
<organism evidence="20 21">
    <name type="scientific">Hartmannibacter diazotrophicus</name>
    <dbReference type="NCBI Taxonomy" id="1482074"/>
    <lineage>
        <taxon>Bacteria</taxon>
        <taxon>Pseudomonadati</taxon>
        <taxon>Pseudomonadota</taxon>
        <taxon>Alphaproteobacteria</taxon>
        <taxon>Hyphomicrobiales</taxon>
        <taxon>Pleomorphomonadaceae</taxon>
        <taxon>Hartmannibacter</taxon>
    </lineage>
</organism>
<dbReference type="GO" id="GO:0003684">
    <property type="term" value="F:damaged DNA binding"/>
    <property type="evidence" value="ECO:0007669"/>
    <property type="project" value="InterPro"/>
</dbReference>